<keyword evidence="2" id="KW-1185">Reference proteome</keyword>
<name>A0ABR1J688_9AGAR</name>
<dbReference type="EMBL" id="JBANRG010000038">
    <property type="protein sequence ID" value="KAK7448509.1"/>
    <property type="molecule type" value="Genomic_DNA"/>
</dbReference>
<organism evidence="1 2">
    <name type="scientific">Marasmiellus scandens</name>
    <dbReference type="NCBI Taxonomy" id="2682957"/>
    <lineage>
        <taxon>Eukaryota</taxon>
        <taxon>Fungi</taxon>
        <taxon>Dikarya</taxon>
        <taxon>Basidiomycota</taxon>
        <taxon>Agaricomycotina</taxon>
        <taxon>Agaricomycetes</taxon>
        <taxon>Agaricomycetidae</taxon>
        <taxon>Agaricales</taxon>
        <taxon>Marasmiineae</taxon>
        <taxon>Omphalotaceae</taxon>
        <taxon>Marasmiellus</taxon>
    </lineage>
</organism>
<dbReference type="Proteomes" id="UP001498398">
    <property type="component" value="Unassembled WGS sequence"/>
</dbReference>
<evidence type="ECO:0000313" key="1">
    <source>
        <dbReference type="EMBL" id="KAK7448509.1"/>
    </source>
</evidence>
<gene>
    <name evidence="1" type="ORF">VKT23_013771</name>
</gene>
<evidence type="ECO:0000313" key="2">
    <source>
        <dbReference type="Proteomes" id="UP001498398"/>
    </source>
</evidence>
<proteinExistence type="predicted"/>
<comment type="caution">
    <text evidence="1">The sequence shown here is derived from an EMBL/GenBank/DDBJ whole genome shotgun (WGS) entry which is preliminary data.</text>
</comment>
<accession>A0ABR1J688</accession>
<sequence length="132" mass="14272">MLFGLLGDVIHGATDFAAGTIAVVHHVTAATIDHTPLNAIVPKVIHEISGGVLGLAERSIRDVGQTTDTILKSVDGKASFRDKSRSGNQRHDSGSYNRRRVKLCPVCRSKPVVADFGFCSRECENLEFVLID</sequence>
<protein>
    <submittedName>
        <fullName evidence="1">Uncharacterized protein</fullName>
    </submittedName>
</protein>
<reference evidence="1 2" key="1">
    <citation type="submission" date="2024-01" db="EMBL/GenBank/DDBJ databases">
        <title>A draft genome for the cacao thread blight pathogen Marasmiellus scandens.</title>
        <authorList>
            <person name="Baruah I.K."/>
            <person name="Leung J."/>
            <person name="Bukari Y."/>
            <person name="Amoako-Attah I."/>
            <person name="Meinhardt L.W."/>
            <person name="Bailey B.A."/>
            <person name="Cohen S.P."/>
        </authorList>
    </citation>
    <scope>NUCLEOTIDE SEQUENCE [LARGE SCALE GENOMIC DNA]</scope>
    <source>
        <strain evidence="1 2">GH-19</strain>
    </source>
</reference>